<accession>A0A0H3C2I8</accession>
<evidence type="ECO:0000256" key="1">
    <source>
        <dbReference type="ARBA" id="ARBA00021390"/>
    </source>
</evidence>
<keyword evidence="4" id="KW-0238">DNA-binding</keyword>
<keyword evidence="5" id="KW-0804">Transcription</keyword>
<dbReference type="SUPFAM" id="SSF100950">
    <property type="entry name" value="NagB/RpiA/CoA transferase-like"/>
    <property type="match status" value="1"/>
</dbReference>
<dbReference type="EMBL" id="CP000829">
    <property type="protein sequence ID" value="ACI61955.1"/>
    <property type="molecule type" value="Genomic_DNA"/>
</dbReference>
<dbReference type="InterPro" id="IPR018356">
    <property type="entry name" value="Tscrpt_reg_HTH_DeoR_CS"/>
</dbReference>
<reference evidence="8 9" key="1">
    <citation type="journal article" date="2008" name="J. Bacteriol.">
        <title>Genome sequence of a nephritogenic and highly transformable M49 strain of Streptococcus pyogenes.</title>
        <authorList>
            <person name="McShan W.M."/>
            <person name="Ferretti J.J."/>
            <person name="Karasawa T."/>
            <person name="Suvorov A.N."/>
            <person name="Lin S."/>
            <person name="Qin B."/>
            <person name="Jia H."/>
            <person name="Kenton S."/>
            <person name="Najar F."/>
            <person name="Wu H."/>
            <person name="Scott J."/>
            <person name="Roe B.A."/>
            <person name="Savic D.J."/>
        </authorList>
    </citation>
    <scope>NUCLEOTIDE SEQUENCE [LARGE SCALE GENOMIC DNA]</scope>
    <source>
        <strain evidence="8 9">NZ131</strain>
    </source>
</reference>
<dbReference type="Pfam" id="PF08220">
    <property type="entry name" value="HTH_DeoR"/>
    <property type="match status" value="1"/>
</dbReference>
<evidence type="ECO:0000313" key="8">
    <source>
        <dbReference type="EMBL" id="ACI61955.1"/>
    </source>
</evidence>
<dbReference type="Pfam" id="PF00455">
    <property type="entry name" value="DeoRC"/>
    <property type="match status" value="1"/>
</dbReference>
<evidence type="ECO:0000256" key="3">
    <source>
        <dbReference type="ARBA" id="ARBA00023015"/>
    </source>
</evidence>
<dbReference type="PANTHER" id="PTHR30363">
    <property type="entry name" value="HTH-TYPE TRANSCRIPTIONAL REGULATOR SRLR-RELATED"/>
    <property type="match status" value="1"/>
</dbReference>
<evidence type="ECO:0000256" key="2">
    <source>
        <dbReference type="ARBA" id="ARBA00022491"/>
    </source>
</evidence>
<dbReference type="GO" id="GO:0003677">
    <property type="term" value="F:DNA binding"/>
    <property type="evidence" value="ECO:0007669"/>
    <property type="project" value="UniProtKB-KW"/>
</dbReference>
<dbReference type="SMART" id="SM00420">
    <property type="entry name" value="HTH_DEOR"/>
    <property type="match status" value="1"/>
</dbReference>
<keyword evidence="3" id="KW-0805">Transcription regulation</keyword>
<evidence type="ECO:0000313" key="9">
    <source>
        <dbReference type="Proteomes" id="UP000001039"/>
    </source>
</evidence>
<dbReference type="PRINTS" id="PR00037">
    <property type="entry name" value="HTHLACR"/>
</dbReference>
<dbReference type="InterPro" id="IPR036390">
    <property type="entry name" value="WH_DNA-bd_sf"/>
</dbReference>
<dbReference type="GO" id="GO:0003700">
    <property type="term" value="F:DNA-binding transcription factor activity"/>
    <property type="evidence" value="ECO:0007669"/>
    <property type="project" value="InterPro"/>
</dbReference>
<comment type="function">
    <text evidence="6">Repressor of the lactose catabolism operon. Galactose-6-phosphate is the inducer.</text>
</comment>
<evidence type="ECO:0000256" key="6">
    <source>
        <dbReference type="ARBA" id="ARBA00024937"/>
    </source>
</evidence>
<evidence type="ECO:0000259" key="7">
    <source>
        <dbReference type="PROSITE" id="PS51000"/>
    </source>
</evidence>
<organism evidence="8 9">
    <name type="scientific">Streptococcus pyogenes serotype M49 (strain NZ131)</name>
    <dbReference type="NCBI Taxonomy" id="471876"/>
    <lineage>
        <taxon>Bacteria</taxon>
        <taxon>Bacillati</taxon>
        <taxon>Bacillota</taxon>
        <taxon>Bacilli</taxon>
        <taxon>Lactobacillales</taxon>
        <taxon>Streptococcaceae</taxon>
        <taxon>Streptococcus</taxon>
    </lineage>
</organism>
<dbReference type="InterPro" id="IPR036388">
    <property type="entry name" value="WH-like_DNA-bd_sf"/>
</dbReference>
<gene>
    <name evidence="8" type="ordered locus">Spy49_1702c</name>
</gene>
<keyword evidence="2" id="KW-0678">Repressor</keyword>
<dbReference type="SMART" id="SM01134">
    <property type="entry name" value="DeoRC"/>
    <property type="match status" value="1"/>
</dbReference>
<evidence type="ECO:0000256" key="4">
    <source>
        <dbReference type="ARBA" id="ARBA00023125"/>
    </source>
</evidence>
<dbReference type="InterPro" id="IPR001034">
    <property type="entry name" value="DeoR_HTH"/>
</dbReference>
<dbReference type="Gene3D" id="3.40.50.1360">
    <property type="match status" value="1"/>
</dbReference>
<dbReference type="PROSITE" id="PS51000">
    <property type="entry name" value="HTH_DEOR_2"/>
    <property type="match status" value="1"/>
</dbReference>
<name>A0A0H3C2I8_STRPZ</name>
<dbReference type="SUPFAM" id="SSF46785">
    <property type="entry name" value="Winged helix' DNA-binding domain"/>
    <property type="match status" value="1"/>
</dbReference>
<dbReference type="InterPro" id="IPR014036">
    <property type="entry name" value="DeoR-like_C"/>
</dbReference>
<dbReference type="PROSITE" id="PS00894">
    <property type="entry name" value="HTH_DEOR_1"/>
    <property type="match status" value="1"/>
</dbReference>
<dbReference type="HOGENOM" id="CLU_060699_0_1_9"/>
<evidence type="ECO:0000256" key="5">
    <source>
        <dbReference type="ARBA" id="ARBA00023163"/>
    </source>
</evidence>
<dbReference type="AlphaFoldDB" id="A0A0H3C2I8"/>
<protein>
    <recommendedName>
        <fullName evidence="1">Lactose phosphotransferase system repressor</fullName>
    </recommendedName>
</protein>
<dbReference type="InterPro" id="IPR037171">
    <property type="entry name" value="NagB/RpiA_transferase-like"/>
</dbReference>
<feature type="domain" description="HTH deoR-type" evidence="7">
    <location>
        <begin position="1"/>
        <end position="56"/>
    </location>
</feature>
<dbReference type="Proteomes" id="UP000001039">
    <property type="component" value="Chromosome"/>
</dbReference>
<dbReference type="Gene3D" id="1.10.10.10">
    <property type="entry name" value="Winged helix-like DNA-binding domain superfamily/Winged helix DNA-binding domain"/>
    <property type="match status" value="1"/>
</dbReference>
<proteinExistence type="predicted"/>
<dbReference type="KEGG" id="soz:Spy49_1702c"/>
<dbReference type="PANTHER" id="PTHR30363:SF4">
    <property type="entry name" value="GLYCEROL-3-PHOSPHATE REGULON REPRESSOR"/>
    <property type="match status" value="1"/>
</dbReference>
<dbReference type="InterPro" id="IPR050313">
    <property type="entry name" value="Carb_Metab_HTH_regulators"/>
</dbReference>
<sequence length="249" mass="27980">MMNRLERIIQLVSQKKKIDVNSLSEQLEVSKVTIRKDLDKLESKGLLRREHGYAVLNSGDDLNVRLSYNYNIKRRIAEKAAELVQDNDTIMIESGSTCALLAEVLCQTKRNIKIITNSCFIANYIRQYSSCQIILLGGYYQPNSEVTVGPLLKEMISLFHVNRVFVGTDGFNKDLGFMGKDMMRSEGVRYMADAAEEVVILTDSSKFSKTSLVHQLSLADVNRVITDQALDKQTQELLSSGGLVLDFVS</sequence>